<evidence type="ECO:0000313" key="5">
    <source>
        <dbReference type="Proteomes" id="UP000482960"/>
    </source>
</evidence>
<keyword evidence="5" id="KW-1185">Reference proteome</keyword>
<proteinExistence type="predicted"/>
<organism evidence="4 5">
    <name type="scientific">Phytohabitans rumicis</name>
    <dbReference type="NCBI Taxonomy" id="1076125"/>
    <lineage>
        <taxon>Bacteria</taxon>
        <taxon>Bacillati</taxon>
        <taxon>Actinomycetota</taxon>
        <taxon>Actinomycetes</taxon>
        <taxon>Micromonosporales</taxon>
        <taxon>Micromonosporaceae</taxon>
    </lineage>
</organism>
<dbReference type="SUPFAM" id="SSF81301">
    <property type="entry name" value="Nucleotidyltransferase"/>
    <property type="match status" value="1"/>
</dbReference>
<protein>
    <recommendedName>
        <fullName evidence="6">Polymerase nucleotidyl transferase domain-containing protein</fullName>
    </recommendedName>
</protein>
<evidence type="ECO:0000259" key="3">
    <source>
        <dbReference type="Pfam" id="PF18280"/>
    </source>
</evidence>
<dbReference type="Gene3D" id="1.20.120.330">
    <property type="entry name" value="Nucleotidyltransferases domain 2"/>
    <property type="match status" value="1"/>
</dbReference>
<accession>A0A6V8L2G8</accession>
<evidence type="ECO:0008006" key="6">
    <source>
        <dbReference type="Google" id="ProtNLM"/>
    </source>
</evidence>
<gene>
    <name evidence="4" type="ORF">Prum_019390</name>
</gene>
<reference evidence="4 5" key="2">
    <citation type="submission" date="2020-03" db="EMBL/GenBank/DDBJ databases">
        <authorList>
            <person name="Ichikawa N."/>
            <person name="Kimura A."/>
            <person name="Kitahashi Y."/>
            <person name="Uohara A."/>
        </authorList>
    </citation>
    <scope>NUCLEOTIDE SEQUENCE [LARGE SCALE GENOMIC DNA]</scope>
    <source>
        <strain evidence="4 5">NBRC 108638</strain>
    </source>
</reference>
<dbReference type="Pfam" id="PF18280">
    <property type="entry name" value="Ant-IIb_sub-bd"/>
    <property type="match status" value="1"/>
</dbReference>
<dbReference type="InterPro" id="IPR040517">
    <property type="entry name" value="Ant(4')-IIb_substrate-bd"/>
</dbReference>
<dbReference type="CDD" id="cd05403">
    <property type="entry name" value="NT_KNTase_like"/>
    <property type="match status" value="1"/>
</dbReference>
<dbReference type="InterPro" id="IPR002934">
    <property type="entry name" value="Polymerase_NTP_transf_dom"/>
</dbReference>
<feature type="region of interest" description="Disordered" evidence="1">
    <location>
        <begin position="265"/>
        <end position="295"/>
    </location>
</feature>
<feature type="domain" description="Nucleotidyltransferase substrate binding" evidence="3">
    <location>
        <begin position="138"/>
        <end position="238"/>
    </location>
</feature>
<evidence type="ECO:0000313" key="4">
    <source>
        <dbReference type="EMBL" id="GFJ88297.1"/>
    </source>
</evidence>
<feature type="domain" description="Polymerase nucleotidyl transferase" evidence="2">
    <location>
        <begin position="31"/>
        <end position="64"/>
    </location>
</feature>
<dbReference type="Pfam" id="PF01909">
    <property type="entry name" value="NTP_transf_2"/>
    <property type="match status" value="1"/>
</dbReference>
<dbReference type="AlphaFoldDB" id="A0A6V8L2G8"/>
<feature type="compositionally biased region" description="Pro residues" evidence="1">
    <location>
        <begin position="270"/>
        <end position="285"/>
    </location>
</feature>
<dbReference type="Gene3D" id="3.30.460.10">
    <property type="entry name" value="Beta Polymerase, domain 2"/>
    <property type="match status" value="1"/>
</dbReference>
<name>A0A6V8L2G8_9ACTN</name>
<dbReference type="GO" id="GO:0016779">
    <property type="term" value="F:nucleotidyltransferase activity"/>
    <property type="evidence" value="ECO:0007669"/>
    <property type="project" value="InterPro"/>
</dbReference>
<comment type="caution">
    <text evidence="4">The sequence shown here is derived from an EMBL/GenBank/DDBJ whole genome shotgun (WGS) entry which is preliminary data.</text>
</comment>
<dbReference type="EMBL" id="BLPG01000001">
    <property type="protein sequence ID" value="GFJ88297.1"/>
    <property type="molecule type" value="Genomic_DNA"/>
</dbReference>
<evidence type="ECO:0000259" key="2">
    <source>
        <dbReference type="Pfam" id="PF01909"/>
    </source>
</evidence>
<reference evidence="4 5" key="1">
    <citation type="submission" date="2020-03" db="EMBL/GenBank/DDBJ databases">
        <title>Whole genome shotgun sequence of Phytohabitans rumicis NBRC 108638.</title>
        <authorList>
            <person name="Komaki H."/>
            <person name="Tamura T."/>
        </authorList>
    </citation>
    <scope>NUCLEOTIDE SEQUENCE [LARGE SCALE GENOMIC DNA]</scope>
    <source>
        <strain evidence="4 5">NBRC 108638</strain>
    </source>
</reference>
<evidence type="ECO:0000256" key="1">
    <source>
        <dbReference type="SAM" id="MobiDB-lite"/>
    </source>
</evidence>
<dbReference type="InterPro" id="IPR043519">
    <property type="entry name" value="NT_sf"/>
</dbReference>
<dbReference type="Proteomes" id="UP000482960">
    <property type="component" value="Unassembled WGS sequence"/>
</dbReference>
<sequence>MRHDDAVIELPVLDTGFLGDWVDRLRTSTGPPVVGVLLRGSYARDEATTYSDVDLDVLVDGPPRQSYPAYLVEAGGRLVHLSVAVSDTTSWYAHVSAPADWAFGLPVVAPARLLWAAEEWRDRLDVTEIRQPAGDPALEDLVAGLGKVAGAYAAGDDLGARFAATDLARLCPSVLRLANPAVTVAGRRSALDAALGFRVAPAGYRDDMLTCLGLAAAAPFQVYAAARRLVTGTVTLIRPYANQLAPTAGEDLAGALLDGRLPRYLSQLTPTPPPSPPSSRPPCPSSRPSSRPLVRRADRLFPSIKGEGSCFDLFSTAGCP</sequence>
<dbReference type="RefSeq" id="WP_173075594.1">
    <property type="nucleotide sequence ID" value="NZ_BLPG01000001.1"/>
</dbReference>